<gene>
    <name evidence="2" type="ORF">CAL13_20695</name>
</gene>
<name>A0A1W6Z6D1_9BORD</name>
<dbReference type="AlphaFoldDB" id="A0A1W6Z6D1"/>
<sequence length="140" mass="14939">MTQVHSAGRPVQLPLGERFHDRCDPGSSARPRPALADHFENYQPPAQGPCVGSSTRRNEIVAAADLPAGPPSVTGVSRSGADPHMRAVRSVENGEPPRPVFHWTDALYTAGMLLLASPASLAWQSANLVRNGPPSKSERD</sequence>
<evidence type="ECO:0000313" key="2">
    <source>
        <dbReference type="EMBL" id="ARP88363.1"/>
    </source>
</evidence>
<dbReference type="EMBL" id="CP021109">
    <property type="protein sequence ID" value="ARP88363.1"/>
    <property type="molecule type" value="Genomic_DNA"/>
</dbReference>
<accession>A0A1W6Z6D1</accession>
<evidence type="ECO:0000256" key="1">
    <source>
        <dbReference type="SAM" id="MobiDB-lite"/>
    </source>
</evidence>
<evidence type="ECO:0000313" key="3">
    <source>
        <dbReference type="Proteomes" id="UP000194139"/>
    </source>
</evidence>
<keyword evidence="3" id="KW-1185">Reference proteome</keyword>
<proteinExistence type="predicted"/>
<protein>
    <submittedName>
        <fullName evidence="2">Uncharacterized protein</fullName>
    </submittedName>
</protein>
<dbReference type="Proteomes" id="UP000194139">
    <property type="component" value="Chromosome"/>
</dbReference>
<organism evidence="2 3">
    <name type="scientific">Bordetella genomosp. 9</name>
    <dbReference type="NCBI Taxonomy" id="1416803"/>
    <lineage>
        <taxon>Bacteria</taxon>
        <taxon>Pseudomonadati</taxon>
        <taxon>Pseudomonadota</taxon>
        <taxon>Betaproteobacteria</taxon>
        <taxon>Burkholderiales</taxon>
        <taxon>Alcaligenaceae</taxon>
        <taxon>Bordetella</taxon>
    </lineage>
</organism>
<reference evidence="2 3" key="1">
    <citation type="submission" date="2017-05" db="EMBL/GenBank/DDBJ databases">
        <title>Complete and WGS of Bordetella genogroups.</title>
        <authorList>
            <person name="Spilker T."/>
            <person name="LiPuma J."/>
        </authorList>
    </citation>
    <scope>NUCLEOTIDE SEQUENCE [LARGE SCALE GENOMIC DNA]</scope>
    <source>
        <strain evidence="2 3">AU17164</strain>
    </source>
</reference>
<feature type="region of interest" description="Disordered" evidence="1">
    <location>
        <begin position="1"/>
        <end position="34"/>
    </location>
</feature>